<dbReference type="EMBL" id="JAUEIF010000011">
    <property type="protein sequence ID" value="MDN0026013.1"/>
    <property type="molecule type" value="Genomic_DNA"/>
</dbReference>
<keyword evidence="1" id="KW-0812">Transmembrane</keyword>
<dbReference type="PANTHER" id="PTHR35867">
    <property type="entry name" value="PROTEIN RSEC"/>
    <property type="match status" value="1"/>
</dbReference>
<dbReference type="Proteomes" id="UP001168478">
    <property type="component" value="Unassembled WGS sequence"/>
</dbReference>
<keyword evidence="1" id="KW-1133">Transmembrane helix</keyword>
<sequence length="144" mass="15842">MSQSCNRIAHDGVVVAVNGDSVSVRIVRTSACVSCKVSGLCNKTESREMDVTVRGAHVSGLKEGDSVVVAVRDSMARMAVTYGFGLPLAIMLVSFFIAETFCENDLIISLTSLGMVAVYYFILYLLRDRLDKRFSFEIMDIKKI</sequence>
<dbReference type="PANTHER" id="PTHR35867:SF1">
    <property type="entry name" value="PROTEIN RSEC"/>
    <property type="match status" value="1"/>
</dbReference>
<dbReference type="Pfam" id="PF04246">
    <property type="entry name" value="RseC_MucC"/>
    <property type="match status" value="1"/>
</dbReference>
<dbReference type="RefSeq" id="WP_021993338.1">
    <property type="nucleotide sequence ID" value="NZ_JAUEIE010000016.1"/>
</dbReference>
<dbReference type="AlphaFoldDB" id="A0AAW7JJH9"/>
<comment type="caution">
    <text evidence="3">The sequence shown here is derived from an EMBL/GenBank/DDBJ whole genome shotgun (WGS) entry which is preliminary data.</text>
</comment>
<accession>A0AAW7JJH9</accession>
<feature type="transmembrane region" description="Helical" evidence="1">
    <location>
        <begin position="79"/>
        <end position="101"/>
    </location>
</feature>
<evidence type="ECO:0000313" key="4">
    <source>
        <dbReference type="Proteomes" id="UP001167831"/>
    </source>
</evidence>
<dbReference type="InterPro" id="IPR007359">
    <property type="entry name" value="SigmaE_reg_RseC_MucC"/>
</dbReference>
<keyword evidence="4" id="KW-1185">Reference proteome</keyword>
<organism evidence="3 5">
    <name type="scientific">Leyella lascolaii</name>
    <dbReference type="NCBI Taxonomy" id="1776379"/>
    <lineage>
        <taxon>Bacteria</taxon>
        <taxon>Pseudomonadati</taxon>
        <taxon>Bacteroidota</taxon>
        <taxon>Bacteroidia</taxon>
        <taxon>Bacteroidales</taxon>
        <taxon>Prevotellaceae</taxon>
        <taxon>Leyella</taxon>
    </lineage>
</organism>
<protein>
    <submittedName>
        <fullName evidence="3">SoxR reducing system RseC family protein</fullName>
    </submittedName>
</protein>
<dbReference type="Proteomes" id="UP001167831">
    <property type="component" value="Unassembled WGS sequence"/>
</dbReference>
<evidence type="ECO:0000256" key="1">
    <source>
        <dbReference type="SAM" id="Phobius"/>
    </source>
</evidence>
<name>A0AAW7JJH9_9BACT</name>
<feature type="transmembrane region" description="Helical" evidence="1">
    <location>
        <begin position="107"/>
        <end position="126"/>
    </location>
</feature>
<evidence type="ECO:0000313" key="3">
    <source>
        <dbReference type="EMBL" id="MDN0026013.1"/>
    </source>
</evidence>
<reference evidence="3" key="1">
    <citation type="submission" date="2023-06" db="EMBL/GenBank/DDBJ databases">
        <authorList>
            <person name="Zeman M."/>
            <person name="Kubasova T."/>
            <person name="Jahodarova E."/>
            <person name="Nykrynova M."/>
            <person name="Rychlik I."/>
        </authorList>
    </citation>
    <scope>NUCLEOTIDE SEQUENCE</scope>
    <source>
        <strain evidence="3">ET15</strain>
        <strain evidence="2">ET37</strain>
    </source>
</reference>
<evidence type="ECO:0000313" key="5">
    <source>
        <dbReference type="Proteomes" id="UP001168478"/>
    </source>
</evidence>
<dbReference type="EMBL" id="JAUEIE010000016">
    <property type="protein sequence ID" value="MDN0023670.1"/>
    <property type="molecule type" value="Genomic_DNA"/>
</dbReference>
<keyword evidence="1" id="KW-0472">Membrane</keyword>
<gene>
    <name evidence="2" type="ORF">QVN81_11685</name>
    <name evidence="3" type="ORF">QVN84_10850</name>
</gene>
<reference evidence="3" key="2">
    <citation type="submission" date="2023-08" db="EMBL/GenBank/DDBJ databases">
        <title>Identification and characterization of horizontal gene transfer across gut microbiota members of farm animals based on homology search.</title>
        <authorList>
            <person name="Schwarzerova J."/>
            <person name="Nykrynova M."/>
            <person name="Jureckova K."/>
            <person name="Cejkova D."/>
            <person name="Rychlik I."/>
        </authorList>
    </citation>
    <scope>NUCLEOTIDE SEQUENCE</scope>
    <source>
        <strain evidence="3">ET15</strain>
        <strain evidence="2">ET37</strain>
    </source>
</reference>
<proteinExistence type="predicted"/>
<evidence type="ECO:0000313" key="2">
    <source>
        <dbReference type="EMBL" id="MDN0023670.1"/>
    </source>
</evidence>